<dbReference type="InterPro" id="IPR016142">
    <property type="entry name" value="Citrate_synth-like_lrg_a-sub"/>
</dbReference>
<dbReference type="InterPro" id="IPR036969">
    <property type="entry name" value="Citrate_synthase_sf"/>
</dbReference>
<evidence type="ECO:0000313" key="5">
    <source>
        <dbReference type="Proteomes" id="UP000554482"/>
    </source>
</evidence>
<dbReference type="SUPFAM" id="SSF48256">
    <property type="entry name" value="Citrate synthase"/>
    <property type="match status" value="1"/>
</dbReference>
<organism evidence="4 5">
    <name type="scientific">Thalictrum thalictroides</name>
    <name type="common">Rue-anemone</name>
    <name type="synonym">Anemone thalictroides</name>
    <dbReference type="NCBI Taxonomy" id="46969"/>
    <lineage>
        <taxon>Eukaryota</taxon>
        <taxon>Viridiplantae</taxon>
        <taxon>Streptophyta</taxon>
        <taxon>Embryophyta</taxon>
        <taxon>Tracheophyta</taxon>
        <taxon>Spermatophyta</taxon>
        <taxon>Magnoliopsida</taxon>
        <taxon>Ranunculales</taxon>
        <taxon>Ranunculaceae</taxon>
        <taxon>Thalictroideae</taxon>
        <taxon>Thalictrum</taxon>
    </lineage>
</organism>
<proteinExistence type="inferred from homology"/>
<comment type="similarity">
    <text evidence="1 3">Belongs to the citrate synthase family.</text>
</comment>
<evidence type="ECO:0000313" key="4">
    <source>
        <dbReference type="EMBL" id="KAF5207621.1"/>
    </source>
</evidence>
<dbReference type="PANTHER" id="PTHR11739:SF4">
    <property type="entry name" value="CITRATE SYNTHASE, PEROXISOMAL"/>
    <property type="match status" value="1"/>
</dbReference>
<protein>
    <recommendedName>
        <fullName evidence="3">Citrate synthase</fullName>
    </recommendedName>
</protein>
<dbReference type="Proteomes" id="UP000554482">
    <property type="component" value="Unassembled WGS sequence"/>
</dbReference>
<accession>A0A7J6XCU9</accession>
<dbReference type="OrthoDB" id="1665053at2759"/>
<dbReference type="InterPro" id="IPR002020">
    <property type="entry name" value="Citrate_synthase"/>
</dbReference>
<evidence type="ECO:0000256" key="2">
    <source>
        <dbReference type="ARBA" id="ARBA00022679"/>
    </source>
</evidence>
<evidence type="ECO:0000256" key="3">
    <source>
        <dbReference type="RuleBase" id="RU000441"/>
    </source>
</evidence>
<dbReference type="Gene3D" id="1.10.580.10">
    <property type="entry name" value="Citrate Synthase, domain 1"/>
    <property type="match status" value="1"/>
</dbReference>
<dbReference type="PRINTS" id="PR00143">
    <property type="entry name" value="CITRTSNTHASE"/>
</dbReference>
<keyword evidence="5" id="KW-1185">Reference proteome</keyword>
<dbReference type="GO" id="GO:0005975">
    <property type="term" value="P:carbohydrate metabolic process"/>
    <property type="evidence" value="ECO:0007669"/>
    <property type="project" value="TreeGrafter"/>
</dbReference>
<dbReference type="Pfam" id="PF00285">
    <property type="entry name" value="Citrate_synt"/>
    <property type="match status" value="1"/>
</dbReference>
<comment type="caution">
    <text evidence="4">The sequence shown here is derived from an EMBL/GenBank/DDBJ whole genome shotgun (WGS) entry which is preliminary data.</text>
</comment>
<gene>
    <name evidence="4" type="ORF">FRX31_002792</name>
</gene>
<dbReference type="AlphaFoldDB" id="A0A7J6XCU9"/>
<dbReference type="PANTHER" id="PTHR11739">
    <property type="entry name" value="CITRATE SYNTHASE"/>
    <property type="match status" value="1"/>
</dbReference>
<evidence type="ECO:0000256" key="1">
    <source>
        <dbReference type="ARBA" id="ARBA00010566"/>
    </source>
</evidence>
<keyword evidence="2 3" id="KW-0808">Transferase</keyword>
<sequence>MLSRTCSELFALSLYQTAIAEIGKRFHNHEGASIRCLSVQAPTIAAAAYLRMAGRPPVLPSSNLSYSENFLYMLDSLAYKPNPRLARVLDVLFILHAEHEINCSTAAARHLASSGVDVYTALAGAVGALYGPLHGGANEDQGEQD</sequence>
<dbReference type="GO" id="GO:0046912">
    <property type="term" value="F:acyltransferase activity, acyl groups converted into alkyl on transfer"/>
    <property type="evidence" value="ECO:0007669"/>
    <property type="project" value="InterPro"/>
</dbReference>
<name>A0A7J6XCU9_THATH</name>
<dbReference type="GO" id="GO:0006099">
    <property type="term" value="P:tricarboxylic acid cycle"/>
    <property type="evidence" value="ECO:0007669"/>
    <property type="project" value="TreeGrafter"/>
</dbReference>
<reference evidence="4 5" key="1">
    <citation type="submission" date="2020-06" db="EMBL/GenBank/DDBJ databases">
        <title>Transcriptomic and genomic resources for Thalictrum thalictroides and T. hernandezii: Facilitating candidate gene discovery in an emerging model plant lineage.</title>
        <authorList>
            <person name="Arias T."/>
            <person name="Riano-Pachon D.M."/>
            <person name="Di Stilio V.S."/>
        </authorList>
    </citation>
    <scope>NUCLEOTIDE SEQUENCE [LARGE SCALE GENOMIC DNA]</scope>
    <source>
        <strain evidence="5">cv. WT478/WT964</strain>
        <tissue evidence="4">Leaves</tissue>
    </source>
</reference>
<dbReference type="GO" id="GO:0005759">
    <property type="term" value="C:mitochondrial matrix"/>
    <property type="evidence" value="ECO:0007669"/>
    <property type="project" value="TreeGrafter"/>
</dbReference>
<dbReference type="EMBL" id="JABWDY010001194">
    <property type="protein sequence ID" value="KAF5207621.1"/>
    <property type="molecule type" value="Genomic_DNA"/>
</dbReference>